<sequence>MNENKFVGAWSLFSSVQSRNGLLSKTFGDPPSGQIQYTNEGRMSAFLMDPRWEKVGVNASKQADLFFSYGGRWELKGDEIHHFIEFCSAPSKIGATLVRSFRFINEDEIELSTAPETSPSGNVYETKLIWKRFS</sequence>
<proteinExistence type="predicted"/>
<dbReference type="InterPro" id="IPR024311">
    <property type="entry name" value="Lipocalin-like"/>
</dbReference>
<gene>
    <name evidence="2" type="ORF">NEJAP_2891</name>
</gene>
<dbReference type="AlphaFoldDB" id="A0A7R6PKM1"/>
<organism evidence="2 3">
    <name type="scientific">Neptunomonas japonica JAMM 1380</name>
    <dbReference type="NCBI Taxonomy" id="1441457"/>
    <lineage>
        <taxon>Bacteria</taxon>
        <taxon>Pseudomonadati</taxon>
        <taxon>Pseudomonadota</taxon>
        <taxon>Gammaproteobacteria</taxon>
        <taxon>Oceanospirillales</taxon>
        <taxon>Oceanospirillaceae</taxon>
        <taxon>Neptunomonas</taxon>
    </lineage>
</organism>
<evidence type="ECO:0000313" key="3">
    <source>
        <dbReference type="Proteomes" id="UP000595332"/>
    </source>
</evidence>
<accession>A0A7R6PKM1</accession>
<protein>
    <recommendedName>
        <fullName evidence="1">Lipocalin-like domain-containing protein</fullName>
    </recommendedName>
</protein>
<dbReference type="KEGG" id="njp:NEJAP_2891"/>
<dbReference type="EMBL" id="AP014546">
    <property type="protein sequence ID" value="BBB30831.1"/>
    <property type="molecule type" value="Genomic_DNA"/>
</dbReference>
<feature type="domain" description="Lipocalin-like" evidence="1">
    <location>
        <begin position="7"/>
        <end position="132"/>
    </location>
</feature>
<dbReference type="RefSeq" id="WP_201347989.1">
    <property type="nucleotide sequence ID" value="NZ_AP014546.1"/>
</dbReference>
<name>A0A7R6PKM1_9GAMM</name>
<evidence type="ECO:0000259" key="1">
    <source>
        <dbReference type="Pfam" id="PF13924"/>
    </source>
</evidence>
<evidence type="ECO:0000313" key="2">
    <source>
        <dbReference type="EMBL" id="BBB30831.1"/>
    </source>
</evidence>
<dbReference type="Pfam" id="PF13924">
    <property type="entry name" value="Lipocalin_5"/>
    <property type="match status" value="1"/>
</dbReference>
<dbReference type="Proteomes" id="UP000595332">
    <property type="component" value="Chromosome"/>
</dbReference>
<reference evidence="2 3" key="1">
    <citation type="journal article" date="2008" name="Int. J. Syst. Evol. Microbiol.">
        <title>Neptunomonas japonica sp. nov., an Osedax japonicus symbiont-like bacterium isolated from sediment adjacent to sperm whale carcasses off Kagoshima, Japan.</title>
        <authorList>
            <person name="Miyazaki M."/>
            <person name="Nogi Y."/>
            <person name="Fujiwara Y."/>
            <person name="Kawato M."/>
            <person name="Kubokawa K."/>
            <person name="Horikoshi K."/>
        </authorList>
    </citation>
    <scope>NUCLEOTIDE SEQUENCE [LARGE SCALE GENOMIC DNA]</scope>
    <source>
        <strain evidence="2 3">JAMM 1380</strain>
    </source>
</reference>
<keyword evidence="3" id="KW-1185">Reference proteome</keyword>